<organism evidence="3 4">
    <name type="scientific">Comamonas serinivorans</name>
    <dbReference type="NCBI Taxonomy" id="1082851"/>
    <lineage>
        <taxon>Bacteria</taxon>
        <taxon>Pseudomonadati</taxon>
        <taxon>Pseudomonadota</taxon>
        <taxon>Betaproteobacteria</taxon>
        <taxon>Burkholderiales</taxon>
        <taxon>Comamonadaceae</taxon>
        <taxon>Comamonas</taxon>
    </lineage>
</organism>
<dbReference type="Gene3D" id="1.10.260.40">
    <property type="entry name" value="lambda repressor-like DNA-binding domains"/>
    <property type="match status" value="1"/>
</dbReference>
<dbReference type="PROSITE" id="PS50943">
    <property type="entry name" value="HTH_CROC1"/>
    <property type="match status" value="1"/>
</dbReference>
<evidence type="ECO:0000256" key="1">
    <source>
        <dbReference type="ARBA" id="ARBA00023125"/>
    </source>
</evidence>
<feature type="domain" description="HTH cro/C1-type" evidence="2">
    <location>
        <begin position="21"/>
        <end position="75"/>
    </location>
</feature>
<gene>
    <name evidence="3" type="ORF">CCO03_03775</name>
</gene>
<evidence type="ECO:0000313" key="3">
    <source>
        <dbReference type="EMBL" id="ARU06634.1"/>
    </source>
</evidence>
<dbReference type="PANTHER" id="PTHR46797">
    <property type="entry name" value="HTH-TYPE TRANSCRIPTIONAL REGULATOR"/>
    <property type="match status" value="1"/>
</dbReference>
<dbReference type="InterPro" id="IPR001387">
    <property type="entry name" value="Cro/C1-type_HTH"/>
</dbReference>
<dbReference type="GO" id="GO:0003677">
    <property type="term" value="F:DNA binding"/>
    <property type="evidence" value="ECO:0007669"/>
    <property type="project" value="UniProtKB-KW"/>
</dbReference>
<dbReference type="InterPro" id="IPR050807">
    <property type="entry name" value="TransReg_Diox_bact_type"/>
</dbReference>
<dbReference type="GO" id="GO:0003700">
    <property type="term" value="F:DNA-binding transcription factor activity"/>
    <property type="evidence" value="ECO:0007669"/>
    <property type="project" value="TreeGrafter"/>
</dbReference>
<keyword evidence="1" id="KW-0238">DNA-binding</keyword>
<reference evidence="3 4" key="1">
    <citation type="submission" date="2017-05" db="EMBL/GenBank/DDBJ databases">
        <authorList>
            <person name="Song R."/>
            <person name="Chenine A.L."/>
            <person name="Ruprecht R.M."/>
        </authorList>
    </citation>
    <scope>NUCLEOTIDE SEQUENCE [LARGE SCALE GENOMIC DNA]</scope>
    <source>
        <strain evidence="3 4">DSM 26136</strain>
    </source>
</reference>
<dbReference type="PANTHER" id="PTHR46797:SF1">
    <property type="entry name" value="METHYLPHOSPHONATE SYNTHASE"/>
    <property type="match status" value="1"/>
</dbReference>
<dbReference type="Pfam" id="PF01381">
    <property type="entry name" value="HTH_3"/>
    <property type="match status" value="1"/>
</dbReference>
<accession>A0A1Y0ESI6</accession>
<evidence type="ECO:0000313" key="4">
    <source>
        <dbReference type="Proteomes" id="UP000196138"/>
    </source>
</evidence>
<dbReference type="SMART" id="SM00530">
    <property type="entry name" value="HTH_XRE"/>
    <property type="match status" value="1"/>
</dbReference>
<dbReference type="GO" id="GO:0005829">
    <property type="term" value="C:cytosol"/>
    <property type="evidence" value="ECO:0007669"/>
    <property type="project" value="TreeGrafter"/>
</dbReference>
<dbReference type="CDD" id="cd00093">
    <property type="entry name" value="HTH_XRE"/>
    <property type="match status" value="1"/>
</dbReference>
<dbReference type="AlphaFoldDB" id="A0A1Y0ESI6"/>
<sequence length="81" mass="8833">MPASSPRYAHDPSLIALGQAIRRMRLARNISQEELAHLGGIDRSYMSSIERGQQNPGILSIVNIATALQSSTEDLMREAGL</sequence>
<name>A0A1Y0ESI6_9BURK</name>
<dbReference type="SUPFAM" id="SSF47413">
    <property type="entry name" value="lambda repressor-like DNA-binding domains"/>
    <property type="match status" value="1"/>
</dbReference>
<keyword evidence="4" id="KW-1185">Reference proteome</keyword>
<proteinExistence type="predicted"/>
<dbReference type="Proteomes" id="UP000196138">
    <property type="component" value="Chromosome"/>
</dbReference>
<dbReference type="EMBL" id="CP021455">
    <property type="protein sequence ID" value="ARU06634.1"/>
    <property type="molecule type" value="Genomic_DNA"/>
</dbReference>
<dbReference type="InterPro" id="IPR010982">
    <property type="entry name" value="Lambda_DNA-bd_dom_sf"/>
</dbReference>
<dbReference type="KEGG" id="cser:CCO03_03775"/>
<dbReference type="OrthoDB" id="1097442at2"/>
<protein>
    <submittedName>
        <fullName evidence="3">Transcriptional regulator</fullName>
    </submittedName>
</protein>
<evidence type="ECO:0000259" key="2">
    <source>
        <dbReference type="PROSITE" id="PS50943"/>
    </source>
</evidence>